<comment type="caution">
    <text evidence="3">The sequence shown here is derived from an EMBL/GenBank/DDBJ whole genome shotgun (WGS) entry which is preliminary data.</text>
</comment>
<dbReference type="Gene3D" id="3.80.10.10">
    <property type="entry name" value="Ribonuclease Inhibitor"/>
    <property type="match status" value="3"/>
</dbReference>
<sequence>MEMLYDPITQGCPHLKHLEISNVSDMKFVINPKMLVSSLESLSLWDLMNLEAICDGQLKAESFGRLRSVRVCHCNMLKNLFSFTVAKGLRQLEKISVEWCANMRELIKVEKEEMGEDDILEFTQLRYLTLTKLPEFNGMWNSFATWVFDKKVLFPALEELHLYEVNGIEKKWHDDQLLTVSLTCLELSNCHKLKYVFTSSMVKSFANRKTLIVSNCDEMEGIIEGILDITECPVLSASHFDTASIGNNISLDPNVPQLQHLFSAKVLFPATLGELRLYEVNGIEKIWHDDLLLTVSLTSLELTNCHKLKCVFTSSMVKSFANLERLEVADCDEMEGIIEGILGGEERSNDSIIVRLKIWICPVLSAFHFDTASSGNNISLDLNVPQLQHLFRAKVSFPALEDLYLKFINGIEKIWHDDPLLTMSCGVQNLTKLIVQRCNKLKCAYPSSMVENFVHLKRLVVVGCDEIEDIIEGILGGEERSNNSISLFPKLVSLQLNNLPNLKTFCRGINPIEFPFLRKLDIKKCPVLSAFHFDTASIGNISLHPNIPQPQYLFNAKIT</sequence>
<feature type="domain" description="Disease resistance protein At4g27190-like leucine-rich repeats" evidence="2">
    <location>
        <begin position="157"/>
        <end position="224"/>
    </location>
</feature>
<evidence type="ECO:0000259" key="2">
    <source>
        <dbReference type="Pfam" id="PF23247"/>
    </source>
</evidence>
<feature type="domain" description="Disease resistance protein At4g27190-like leucine-rich repeats" evidence="2">
    <location>
        <begin position="401"/>
        <end position="529"/>
    </location>
</feature>
<dbReference type="AlphaFoldDB" id="A0A9D3VHQ0"/>
<dbReference type="InterPro" id="IPR032675">
    <property type="entry name" value="LRR_dom_sf"/>
</dbReference>
<dbReference type="OrthoDB" id="1898799at2759"/>
<dbReference type="Proteomes" id="UP000828251">
    <property type="component" value="Unassembled WGS sequence"/>
</dbReference>
<protein>
    <recommendedName>
        <fullName evidence="2">Disease resistance protein At4g27190-like leucine-rich repeats domain-containing protein</fullName>
    </recommendedName>
</protein>
<reference evidence="3 4" key="1">
    <citation type="journal article" date="2021" name="Plant Biotechnol. J.">
        <title>Multi-omics assisted identification of the key and species-specific regulatory components of drought-tolerant mechanisms in Gossypium stocksii.</title>
        <authorList>
            <person name="Yu D."/>
            <person name="Ke L."/>
            <person name="Zhang D."/>
            <person name="Wu Y."/>
            <person name="Sun Y."/>
            <person name="Mei J."/>
            <person name="Sun J."/>
            <person name="Sun Y."/>
        </authorList>
    </citation>
    <scope>NUCLEOTIDE SEQUENCE [LARGE SCALE GENOMIC DNA]</scope>
    <source>
        <strain evidence="4">cv. E1</strain>
        <tissue evidence="3">Leaf</tissue>
    </source>
</reference>
<dbReference type="InterPro" id="IPR057135">
    <property type="entry name" value="At4g27190-like_LRR"/>
</dbReference>
<feature type="domain" description="Disease resistance protein At4g27190-like leucine-rich repeats" evidence="2">
    <location>
        <begin position="274"/>
        <end position="339"/>
    </location>
</feature>
<organism evidence="3 4">
    <name type="scientific">Gossypium stocksii</name>
    <dbReference type="NCBI Taxonomy" id="47602"/>
    <lineage>
        <taxon>Eukaryota</taxon>
        <taxon>Viridiplantae</taxon>
        <taxon>Streptophyta</taxon>
        <taxon>Embryophyta</taxon>
        <taxon>Tracheophyta</taxon>
        <taxon>Spermatophyta</taxon>
        <taxon>Magnoliopsida</taxon>
        <taxon>eudicotyledons</taxon>
        <taxon>Gunneridae</taxon>
        <taxon>Pentapetalae</taxon>
        <taxon>rosids</taxon>
        <taxon>malvids</taxon>
        <taxon>Malvales</taxon>
        <taxon>Malvaceae</taxon>
        <taxon>Malvoideae</taxon>
        <taxon>Gossypium</taxon>
    </lineage>
</organism>
<evidence type="ECO:0000256" key="1">
    <source>
        <dbReference type="ARBA" id="ARBA00022821"/>
    </source>
</evidence>
<gene>
    <name evidence="3" type="ORF">J1N35_022939</name>
</gene>
<dbReference type="EMBL" id="JAIQCV010000007">
    <property type="protein sequence ID" value="KAH1083178.1"/>
    <property type="molecule type" value="Genomic_DNA"/>
</dbReference>
<dbReference type="Pfam" id="PF23247">
    <property type="entry name" value="LRR_RPS2"/>
    <property type="match status" value="4"/>
</dbReference>
<dbReference type="SUPFAM" id="SSF52047">
    <property type="entry name" value="RNI-like"/>
    <property type="match status" value="2"/>
</dbReference>
<evidence type="ECO:0000313" key="4">
    <source>
        <dbReference type="Proteomes" id="UP000828251"/>
    </source>
</evidence>
<feature type="domain" description="Disease resistance protein At4g27190-like leucine-rich repeats" evidence="2">
    <location>
        <begin position="31"/>
        <end position="100"/>
    </location>
</feature>
<dbReference type="InterPro" id="IPR050905">
    <property type="entry name" value="Plant_NBS-LRR"/>
</dbReference>
<keyword evidence="4" id="KW-1185">Reference proteome</keyword>
<name>A0A9D3VHQ0_9ROSI</name>
<dbReference type="PANTHER" id="PTHR33463:SF145">
    <property type="entry name" value="NB-ARC DOMAIN-CONTAINING PROTEIN"/>
    <property type="match status" value="1"/>
</dbReference>
<keyword evidence="1" id="KW-0611">Plant defense</keyword>
<accession>A0A9D3VHQ0</accession>
<proteinExistence type="predicted"/>
<dbReference type="PANTHER" id="PTHR33463">
    <property type="entry name" value="NB-ARC DOMAIN-CONTAINING PROTEIN-RELATED"/>
    <property type="match status" value="1"/>
</dbReference>
<evidence type="ECO:0000313" key="3">
    <source>
        <dbReference type="EMBL" id="KAH1083178.1"/>
    </source>
</evidence>